<dbReference type="OMA" id="SSIYWIM"/>
<proteinExistence type="predicted"/>
<keyword evidence="1" id="KW-0732">Signal</keyword>
<dbReference type="OrthoDB" id="128648at2759"/>
<feature type="signal peptide" evidence="1">
    <location>
        <begin position="1"/>
        <end position="20"/>
    </location>
</feature>
<dbReference type="RefSeq" id="XP_024583140.1">
    <property type="nucleotide sequence ID" value="XM_024717663.1"/>
</dbReference>
<evidence type="ECO:0008006" key="4">
    <source>
        <dbReference type="Google" id="ProtNLM"/>
    </source>
</evidence>
<dbReference type="EMBL" id="CCYD01002349">
    <property type="protein sequence ID" value="CEG46771.1"/>
    <property type="molecule type" value="Genomic_DNA"/>
</dbReference>
<reference evidence="3" key="1">
    <citation type="submission" date="2014-09" db="EMBL/GenBank/DDBJ databases">
        <authorList>
            <person name="Sharma Rahul"/>
            <person name="Thines Marco"/>
        </authorList>
    </citation>
    <scope>NUCLEOTIDE SEQUENCE [LARGE SCALE GENOMIC DNA]</scope>
</reference>
<evidence type="ECO:0000313" key="2">
    <source>
        <dbReference type="EMBL" id="CEG46771.1"/>
    </source>
</evidence>
<accession>A0A0N7L7D5</accession>
<dbReference type="GeneID" id="36398507"/>
<protein>
    <recommendedName>
        <fullName evidence="4">RxLR-like protein</fullName>
    </recommendedName>
</protein>
<dbReference type="Proteomes" id="UP000054928">
    <property type="component" value="Unassembled WGS sequence"/>
</dbReference>
<dbReference type="AlphaFoldDB" id="A0A0N7L7D5"/>
<sequence>MKQIARRFFLLVFSISASNCYLGTQLVVAIPADSGAANNASEIAPNMSSLNESRTNNVENISAKIKQFKWRVGSSSRLTAIYDAVKYRIKKPISEIYDQYLEKLLQFDDFENALKSPEMEALINVRLKHNRKEKIRNLRSLIAQLSEKYGYDLVLKRLPELAWSEDYSQHMIKHHIQDVRRQNWLKDNLSIDKVIDLLQFGDDLSADIQNGNLNELREYIILRGREEYKNAALPPEYVDDKLVTSLIRKFGGEGKLMQQLSNARLSLENASIVDSLEAAFFRDWLHASDSLLWDQIDISNDVFKALMSGNLEIVHRYYALRYPDRRLLAVQTYVMRYKEDELMVALALMKLKPSMKEFATTVQHEMYEYWLTKGPHHLEDVISWLKIGIEDNLIITIIKLEILSRFIIFLKPDPPLVRAENLWDLAYLAGRALEERDTANSELIEKYDPVRLGSAATILLDLIFDLWSFENIQPRELLTYLKKDIQVGNEETTKNLIVKKYEMFIEEENLRSRPYNDPR</sequence>
<evidence type="ECO:0000256" key="1">
    <source>
        <dbReference type="SAM" id="SignalP"/>
    </source>
</evidence>
<organism evidence="2 3">
    <name type="scientific">Plasmopara halstedii</name>
    <name type="common">Downy mildew of sunflower</name>
    <dbReference type="NCBI Taxonomy" id="4781"/>
    <lineage>
        <taxon>Eukaryota</taxon>
        <taxon>Sar</taxon>
        <taxon>Stramenopiles</taxon>
        <taxon>Oomycota</taxon>
        <taxon>Peronosporomycetes</taxon>
        <taxon>Peronosporales</taxon>
        <taxon>Peronosporaceae</taxon>
        <taxon>Plasmopara</taxon>
    </lineage>
</organism>
<evidence type="ECO:0000313" key="3">
    <source>
        <dbReference type="Proteomes" id="UP000054928"/>
    </source>
</evidence>
<name>A0A0N7L7D5_PLAHL</name>
<keyword evidence="3" id="KW-1185">Reference proteome</keyword>
<feature type="chain" id="PRO_5006015119" description="RxLR-like protein" evidence="1">
    <location>
        <begin position="21"/>
        <end position="519"/>
    </location>
</feature>